<accession>A0A0D7ARK7</accession>
<dbReference type="OrthoDB" id="2634326at2759"/>
<protein>
    <submittedName>
        <fullName evidence="1">Uncharacterized protein</fullName>
    </submittedName>
</protein>
<proteinExistence type="predicted"/>
<sequence>MPVSVPSSCIEFESFSHRPPVCKIFVLRIGALYWVWKSCLRGSKSRCPLGRESMREAGSLVTFHLEHIRQWDPKWLGENFSDNGRLPPLLICRQMIWEMYELNFRSELILLDHFVFDWAGQQQKDEDERLTPASRRSLLVSRMEHWDGDLATVDEIFIYYSAGLCSSDREARVCAVRELLTTMSEWVGVGALGDSQDLVPRGQALLSALTTVPLEDILAWEELCWRHYIRTFYRVFGRPPTLPRMMPLHDDTEEDVLI</sequence>
<organism evidence="1 2">
    <name type="scientific">Cylindrobasidium torrendii FP15055 ss-10</name>
    <dbReference type="NCBI Taxonomy" id="1314674"/>
    <lineage>
        <taxon>Eukaryota</taxon>
        <taxon>Fungi</taxon>
        <taxon>Dikarya</taxon>
        <taxon>Basidiomycota</taxon>
        <taxon>Agaricomycotina</taxon>
        <taxon>Agaricomycetes</taxon>
        <taxon>Agaricomycetidae</taxon>
        <taxon>Agaricales</taxon>
        <taxon>Marasmiineae</taxon>
        <taxon>Physalacriaceae</taxon>
        <taxon>Cylindrobasidium</taxon>
    </lineage>
</organism>
<evidence type="ECO:0000313" key="2">
    <source>
        <dbReference type="Proteomes" id="UP000054007"/>
    </source>
</evidence>
<evidence type="ECO:0000313" key="1">
    <source>
        <dbReference type="EMBL" id="KIY60665.1"/>
    </source>
</evidence>
<name>A0A0D7ARK7_9AGAR</name>
<dbReference type="EMBL" id="KN881385">
    <property type="protein sequence ID" value="KIY60665.1"/>
    <property type="molecule type" value="Genomic_DNA"/>
</dbReference>
<keyword evidence="2" id="KW-1185">Reference proteome</keyword>
<reference evidence="1 2" key="1">
    <citation type="journal article" date="2015" name="Fungal Genet. Biol.">
        <title>Evolution of novel wood decay mechanisms in Agaricales revealed by the genome sequences of Fistulina hepatica and Cylindrobasidium torrendii.</title>
        <authorList>
            <person name="Floudas D."/>
            <person name="Held B.W."/>
            <person name="Riley R."/>
            <person name="Nagy L.G."/>
            <person name="Koehler G."/>
            <person name="Ransdell A.S."/>
            <person name="Younus H."/>
            <person name="Chow J."/>
            <person name="Chiniquy J."/>
            <person name="Lipzen A."/>
            <person name="Tritt A."/>
            <person name="Sun H."/>
            <person name="Haridas S."/>
            <person name="LaButti K."/>
            <person name="Ohm R.A."/>
            <person name="Kues U."/>
            <person name="Blanchette R.A."/>
            <person name="Grigoriev I.V."/>
            <person name="Minto R.E."/>
            <person name="Hibbett D.S."/>
        </authorList>
    </citation>
    <scope>NUCLEOTIDE SEQUENCE [LARGE SCALE GENOMIC DNA]</scope>
    <source>
        <strain evidence="1 2">FP15055 ss-10</strain>
    </source>
</reference>
<dbReference type="Proteomes" id="UP000054007">
    <property type="component" value="Unassembled WGS sequence"/>
</dbReference>
<dbReference type="AlphaFoldDB" id="A0A0D7ARK7"/>
<gene>
    <name evidence="1" type="ORF">CYLTODRAFT_292604</name>
</gene>